<reference evidence="3" key="1">
    <citation type="submission" date="2021-12" db="EMBL/GenBank/DDBJ databases">
        <authorList>
            <person name="Rodrigo-Torres L."/>
            <person name="Arahal R. D."/>
            <person name="Lucena T."/>
        </authorList>
    </citation>
    <scope>NUCLEOTIDE SEQUENCE</scope>
    <source>
        <strain evidence="3">CECT 8226</strain>
    </source>
</reference>
<keyword evidence="1" id="KW-1133">Transmembrane helix</keyword>
<evidence type="ECO:0000313" key="4">
    <source>
        <dbReference type="Proteomes" id="UP000838160"/>
    </source>
</evidence>
<keyword evidence="4" id="KW-1185">Reference proteome</keyword>
<dbReference type="Pfam" id="PF07811">
    <property type="entry name" value="TadE"/>
    <property type="match status" value="1"/>
</dbReference>
<dbReference type="RefSeq" id="WP_237486265.1">
    <property type="nucleotide sequence ID" value="NZ_CAKLCM010000003.1"/>
</dbReference>
<comment type="caution">
    <text evidence="3">The sequence shown here is derived from an EMBL/GenBank/DDBJ whole genome shotgun (WGS) entry which is preliminary data.</text>
</comment>
<feature type="domain" description="TadE-like" evidence="2">
    <location>
        <begin position="9"/>
        <end position="51"/>
    </location>
</feature>
<feature type="transmembrane region" description="Helical" evidence="1">
    <location>
        <begin position="12"/>
        <end position="30"/>
    </location>
</feature>
<evidence type="ECO:0000259" key="2">
    <source>
        <dbReference type="Pfam" id="PF07811"/>
    </source>
</evidence>
<gene>
    <name evidence="3" type="ORF">VHP8226_03439</name>
</gene>
<proteinExistence type="predicted"/>
<evidence type="ECO:0000256" key="1">
    <source>
        <dbReference type="SAM" id="Phobius"/>
    </source>
</evidence>
<keyword evidence="1" id="KW-0812">Transmembrane</keyword>
<keyword evidence="1" id="KW-0472">Membrane</keyword>
<dbReference type="InterPro" id="IPR012495">
    <property type="entry name" value="TadE-like_dom"/>
</dbReference>
<protein>
    <recommendedName>
        <fullName evidence="2">TadE-like domain-containing protein</fullName>
    </recommendedName>
</protein>
<evidence type="ECO:0000313" key="3">
    <source>
        <dbReference type="EMBL" id="CAH0529684.1"/>
    </source>
</evidence>
<accession>A0ABM8ZMC0</accession>
<dbReference type="Proteomes" id="UP000838160">
    <property type="component" value="Unassembled WGS sequence"/>
</dbReference>
<dbReference type="EMBL" id="CAKLCM010000003">
    <property type="protein sequence ID" value="CAH0529684.1"/>
    <property type="molecule type" value="Genomic_DNA"/>
</dbReference>
<sequence length="159" mass="18686">MHRRSKQWGTTTIEFAMGGIVLIFSTFAIFEACYQVYVVNMTEYALRETVRSTKTYQGGSVNDKYLEQFNRIIQDDSNLWHFLMDDEKFSMDGRYYLSYSDFINDIGTDYENLASSYDLAEITVSYDYSPMIEVFGNQEHTITRTMVLNLEHEGWDDEE</sequence>
<organism evidence="3 4">
    <name type="scientific">Vibrio hippocampi</name>
    <dbReference type="NCBI Taxonomy" id="654686"/>
    <lineage>
        <taxon>Bacteria</taxon>
        <taxon>Pseudomonadati</taxon>
        <taxon>Pseudomonadota</taxon>
        <taxon>Gammaproteobacteria</taxon>
        <taxon>Vibrionales</taxon>
        <taxon>Vibrionaceae</taxon>
        <taxon>Vibrio</taxon>
    </lineage>
</organism>
<name>A0ABM8ZMC0_9VIBR</name>